<dbReference type="HOGENOM" id="CLU_052471_1_0_4"/>
<keyword evidence="1" id="KW-1133">Transmembrane helix</keyword>
<evidence type="ECO:0000259" key="2">
    <source>
        <dbReference type="Pfam" id="PF01464"/>
    </source>
</evidence>
<feature type="domain" description="Transglycosylase SLT" evidence="2">
    <location>
        <begin position="132"/>
        <end position="216"/>
    </location>
</feature>
<evidence type="ECO:0000313" key="3">
    <source>
        <dbReference type="EMBL" id="AGX88253.1"/>
    </source>
</evidence>
<dbReference type="KEGG" id="cbx:Cenrod_2184"/>
<dbReference type="AlphaFoldDB" id="U5NDD3"/>
<dbReference type="SUPFAM" id="SSF53955">
    <property type="entry name" value="Lysozyme-like"/>
    <property type="match status" value="1"/>
</dbReference>
<proteinExistence type="predicted"/>
<evidence type="ECO:0000313" key="4">
    <source>
        <dbReference type="Proteomes" id="UP000017184"/>
    </source>
</evidence>
<feature type="transmembrane region" description="Helical" evidence="1">
    <location>
        <begin position="29"/>
        <end position="46"/>
    </location>
</feature>
<evidence type="ECO:0000256" key="1">
    <source>
        <dbReference type="SAM" id="Phobius"/>
    </source>
</evidence>
<dbReference type="Pfam" id="PF01464">
    <property type="entry name" value="SLT"/>
    <property type="match status" value="1"/>
</dbReference>
<gene>
    <name evidence="3" type="ORF">Cenrod_2184</name>
</gene>
<dbReference type="OrthoDB" id="9815002at2"/>
<keyword evidence="1" id="KW-0472">Membrane</keyword>
<reference evidence="3 4" key="1">
    <citation type="journal article" date="2013" name="Genome Biol.">
        <title>Genomic analysis reveals key aspects of prokaryotic symbiosis in the phototrophic consortium "Chlorochromatium aggregatum".</title>
        <authorList>
            <person name="Liu Z."/>
            <person name="Muller J."/>
            <person name="Li T."/>
            <person name="Alvey R.M."/>
            <person name="Vogl K."/>
            <person name="Frigaard N.U."/>
            <person name="Rockwell N.C."/>
            <person name="Boyd E.S."/>
            <person name="Tomsho L.P."/>
            <person name="Schuster S.C."/>
            <person name="Henke P."/>
            <person name="Rohde M."/>
            <person name="Overmann J."/>
            <person name="Bryant D.A."/>
        </authorList>
    </citation>
    <scope>NUCLEOTIDE SEQUENCE [LARGE SCALE GENOMIC DNA]</scope>
    <source>
        <strain evidence="3">CR</strain>
    </source>
</reference>
<dbReference type="Proteomes" id="UP000017184">
    <property type="component" value="Chromosome"/>
</dbReference>
<dbReference type="RefSeq" id="WP_022775499.1">
    <property type="nucleotide sequence ID" value="NC_022576.1"/>
</dbReference>
<sequence length="279" mass="30006">MTACHRLAHGLQCAVSVAAQGCFDLARNGVVLLGIAVLFVALVFVARPELRHVGELQLFDLLHRRQIAAWEEAQATTQATTQVTNIPRRPPVTLPKQLPKPQAAVAAWLSKKYRVAPEPMVAVVAEAYELGRRTRIEPTLILAVMAVESGFNPFAQSSMGAQGLMQVMTRVHSDKYRVFGGRFAAFDPLANLHVGVRVLQDCIRAAGSIEGGLRSYVGATAGDGGYTAKVLAEHARLRQVAQGHRVPTIAPTTASRPQPTVVPPTLAWRAEPTAGVAME</sequence>
<dbReference type="InterPro" id="IPR008258">
    <property type="entry name" value="Transglycosylase_SLT_dom_1"/>
</dbReference>
<dbReference type="CDD" id="cd00254">
    <property type="entry name" value="LT-like"/>
    <property type="match status" value="1"/>
</dbReference>
<dbReference type="PROSITE" id="PS51257">
    <property type="entry name" value="PROKAR_LIPOPROTEIN"/>
    <property type="match status" value="1"/>
</dbReference>
<dbReference type="EMBL" id="CP004885">
    <property type="protein sequence ID" value="AGX88253.1"/>
    <property type="molecule type" value="Genomic_DNA"/>
</dbReference>
<name>U5NDD3_9BURK</name>
<dbReference type="Gene3D" id="1.10.530.10">
    <property type="match status" value="1"/>
</dbReference>
<keyword evidence="4" id="KW-1185">Reference proteome</keyword>
<organism evidence="3 4">
    <name type="scientific">Candidatus Symbiobacter mobilis CR</name>
    <dbReference type="NCBI Taxonomy" id="946483"/>
    <lineage>
        <taxon>Bacteria</taxon>
        <taxon>Pseudomonadati</taxon>
        <taxon>Pseudomonadota</taxon>
        <taxon>Betaproteobacteria</taxon>
        <taxon>Burkholderiales</taxon>
        <taxon>Comamonadaceae</taxon>
    </lineage>
</organism>
<accession>U5NDD3</accession>
<dbReference type="STRING" id="946483.Cenrod_2184"/>
<keyword evidence="1" id="KW-0812">Transmembrane</keyword>
<dbReference type="eggNOG" id="COG0741">
    <property type="taxonomic scope" value="Bacteria"/>
</dbReference>
<dbReference type="InterPro" id="IPR023346">
    <property type="entry name" value="Lysozyme-like_dom_sf"/>
</dbReference>
<protein>
    <submittedName>
        <fullName evidence="3">Lytic murein transglycosylase-like protein</fullName>
    </submittedName>
</protein>